<feature type="transmembrane region" description="Helical" evidence="1">
    <location>
        <begin position="225"/>
        <end position="247"/>
    </location>
</feature>
<evidence type="ECO:0008006" key="4">
    <source>
        <dbReference type="Google" id="ProtNLM"/>
    </source>
</evidence>
<keyword evidence="3" id="KW-1185">Reference proteome</keyword>
<comment type="caution">
    <text evidence="2">The sequence shown here is derived from an EMBL/GenBank/DDBJ whole genome shotgun (WGS) entry which is preliminary data.</text>
</comment>
<gene>
    <name evidence="2" type="ORF">KSP40_PGU011472</name>
</gene>
<proteinExistence type="predicted"/>
<evidence type="ECO:0000313" key="2">
    <source>
        <dbReference type="EMBL" id="KAK8947745.1"/>
    </source>
</evidence>
<sequence length="271" mass="31144">MHTLVNVVGYVELCLPHYLSTPGASNSIVGDECFPRAFLCKIFKPKFKTTTLDSTEIINEFKAPVPLDLVPLISTINSSHVAHGFTPHSFNLIRRIHNILVYQNAYFKLLASLYRRVSHRYVDDLVLACLTPERMPPGTLKILTNRQVHPLRILREFGNMIFLLEFSTDWGITSIFIVSYFTLHASIPLEISTFSYIFSTLFFLLLVVSLCLDRYLHRSSLEVRWLLMMNFVFLYCLMRCQGSLGTYFCMTGYSRLLCPPLLVVMCAASWF</sequence>
<evidence type="ECO:0000256" key="1">
    <source>
        <dbReference type="SAM" id="Phobius"/>
    </source>
</evidence>
<protein>
    <recommendedName>
        <fullName evidence="4">Reverse transcriptase domain-containing protein</fullName>
    </recommendedName>
</protein>
<reference evidence="2 3" key="1">
    <citation type="journal article" date="2022" name="Nat. Plants">
        <title>Genomes of leafy and leafless Platanthera orchids illuminate the evolution of mycoheterotrophy.</title>
        <authorList>
            <person name="Li M.H."/>
            <person name="Liu K.W."/>
            <person name="Li Z."/>
            <person name="Lu H.C."/>
            <person name="Ye Q.L."/>
            <person name="Zhang D."/>
            <person name="Wang J.Y."/>
            <person name="Li Y.F."/>
            <person name="Zhong Z.M."/>
            <person name="Liu X."/>
            <person name="Yu X."/>
            <person name="Liu D.K."/>
            <person name="Tu X.D."/>
            <person name="Liu B."/>
            <person name="Hao Y."/>
            <person name="Liao X.Y."/>
            <person name="Jiang Y.T."/>
            <person name="Sun W.H."/>
            <person name="Chen J."/>
            <person name="Chen Y.Q."/>
            <person name="Ai Y."/>
            <person name="Zhai J.W."/>
            <person name="Wu S.S."/>
            <person name="Zhou Z."/>
            <person name="Hsiao Y.Y."/>
            <person name="Wu W.L."/>
            <person name="Chen Y.Y."/>
            <person name="Lin Y.F."/>
            <person name="Hsu J.L."/>
            <person name="Li C.Y."/>
            <person name="Wang Z.W."/>
            <person name="Zhao X."/>
            <person name="Zhong W.Y."/>
            <person name="Ma X.K."/>
            <person name="Ma L."/>
            <person name="Huang J."/>
            <person name="Chen G.Z."/>
            <person name="Huang M.Z."/>
            <person name="Huang L."/>
            <person name="Peng D.H."/>
            <person name="Luo Y.B."/>
            <person name="Zou S.Q."/>
            <person name="Chen S.P."/>
            <person name="Lan S."/>
            <person name="Tsai W.C."/>
            <person name="Van de Peer Y."/>
            <person name="Liu Z.J."/>
        </authorList>
    </citation>
    <scope>NUCLEOTIDE SEQUENCE [LARGE SCALE GENOMIC DNA]</scope>
    <source>
        <strain evidence="2">Lor288</strain>
    </source>
</reference>
<keyword evidence="1" id="KW-1133">Transmembrane helix</keyword>
<name>A0ABR2LQM8_9ASPA</name>
<evidence type="ECO:0000313" key="3">
    <source>
        <dbReference type="Proteomes" id="UP001412067"/>
    </source>
</evidence>
<feature type="transmembrane region" description="Helical" evidence="1">
    <location>
        <begin position="161"/>
        <end position="181"/>
    </location>
</feature>
<keyword evidence="1" id="KW-0812">Transmembrane</keyword>
<dbReference type="EMBL" id="JBBWWR010000016">
    <property type="protein sequence ID" value="KAK8947745.1"/>
    <property type="molecule type" value="Genomic_DNA"/>
</dbReference>
<accession>A0ABR2LQM8</accession>
<organism evidence="2 3">
    <name type="scientific">Platanthera guangdongensis</name>
    <dbReference type="NCBI Taxonomy" id="2320717"/>
    <lineage>
        <taxon>Eukaryota</taxon>
        <taxon>Viridiplantae</taxon>
        <taxon>Streptophyta</taxon>
        <taxon>Embryophyta</taxon>
        <taxon>Tracheophyta</taxon>
        <taxon>Spermatophyta</taxon>
        <taxon>Magnoliopsida</taxon>
        <taxon>Liliopsida</taxon>
        <taxon>Asparagales</taxon>
        <taxon>Orchidaceae</taxon>
        <taxon>Orchidoideae</taxon>
        <taxon>Orchideae</taxon>
        <taxon>Orchidinae</taxon>
        <taxon>Platanthera</taxon>
    </lineage>
</organism>
<feature type="transmembrane region" description="Helical" evidence="1">
    <location>
        <begin position="193"/>
        <end position="213"/>
    </location>
</feature>
<keyword evidence="1" id="KW-0472">Membrane</keyword>
<dbReference type="Proteomes" id="UP001412067">
    <property type="component" value="Unassembled WGS sequence"/>
</dbReference>